<dbReference type="InterPro" id="IPR022385">
    <property type="entry name" value="Rhs_assc_core"/>
</dbReference>
<name>A0A0P0G2D1_9BACE</name>
<evidence type="ECO:0000256" key="1">
    <source>
        <dbReference type="SAM" id="SignalP"/>
    </source>
</evidence>
<gene>
    <name evidence="3" type="ORF">BcellWH2_03339</name>
</gene>
<accession>A0A0P0G2D1</accession>
<feature type="chain" id="PRO_5006047095" description="DUF6443 domain-containing protein" evidence="1">
    <location>
        <begin position="20"/>
        <end position="2075"/>
    </location>
</feature>
<dbReference type="Proteomes" id="UP000061809">
    <property type="component" value="Chromosome"/>
</dbReference>
<dbReference type="InterPro" id="IPR050708">
    <property type="entry name" value="T6SS_VgrG/RHS"/>
</dbReference>
<feature type="signal peptide" evidence="1">
    <location>
        <begin position="1"/>
        <end position="19"/>
    </location>
</feature>
<dbReference type="NCBIfam" id="TIGR03696">
    <property type="entry name" value="Rhs_assc_core"/>
    <property type="match status" value="1"/>
</dbReference>
<reference evidence="3 4" key="1">
    <citation type="journal article" date="2015" name="Science">
        <title>Genetic determinants of in vivo fitness and diet responsiveness in multiple human gut Bacteroides.</title>
        <authorList>
            <person name="Wu M."/>
            <person name="McNulty N.P."/>
            <person name="Rodionov D.A."/>
            <person name="Khoroshkin M.S."/>
            <person name="Griffin N.W."/>
            <person name="Cheng J."/>
            <person name="Latreille P."/>
            <person name="Kerstetter R.A."/>
            <person name="Terrapon N."/>
            <person name="Henrissat B."/>
            <person name="Osterman A.L."/>
            <person name="Gordon J.I."/>
        </authorList>
    </citation>
    <scope>NUCLEOTIDE SEQUENCE [LARGE SCALE GENOMIC DNA]</scope>
    <source>
        <strain evidence="3 4">WH2</strain>
    </source>
</reference>
<dbReference type="KEGG" id="bcel:BcellWH2_03339"/>
<dbReference type="Gene3D" id="2.180.10.10">
    <property type="entry name" value="RHS repeat-associated core"/>
    <property type="match status" value="1"/>
</dbReference>
<dbReference type="Pfam" id="PF20041">
    <property type="entry name" value="DUF6443"/>
    <property type="match status" value="1"/>
</dbReference>
<protein>
    <recommendedName>
        <fullName evidence="2">DUF6443 domain-containing protein</fullName>
    </recommendedName>
</protein>
<evidence type="ECO:0000313" key="4">
    <source>
        <dbReference type="Proteomes" id="UP000061809"/>
    </source>
</evidence>
<dbReference type="EMBL" id="CP012801">
    <property type="protein sequence ID" value="ALJ60572.1"/>
    <property type="molecule type" value="Genomic_DNA"/>
</dbReference>
<keyword evidence="1" id="KW-0732">Signal</keyword>
<feature type="domain" description="DUF6443" evidence="2">
    <location>
        <begin position="1012"/>
        <end position="1134"/>
    </location>
</feature>
<dbReference type="PATRIC" id="fig|246787.4.peg.3454"/>
<proteinExistence type="predicted"/>
<sequence>MKRTTTIILFLLCTAILWGQSSVQQLQIIPASPQAQSFQKYLNHQITEYNGLPEIDIPLYELKIKGLTIPVTLSYHASGIRYKQYDGEVGAGWSLNAGGYRVSRTINGRDDFYYERYDRDELSNFQDMDNGYKLDAYLSSMIIWKEEYGASQRIDPWKINIDGEYDQFTYMLPFSNGEFLILERDNLGGAAQTVKIKNNLDKLAKVAWNEAHIIDGNGFNYYFGGKQDNTNLYELAHGSSATSPTSWPLRQIVSPFNDVINFRYEKFTQEQSHRGKTLSIHEPWLGPVSMPDPWGSSSEEYSQIMENLNSTTIPSESPFRYDDQFHIQKIETEDIIVEFKRDKRLPGTEILPPSRLIKEIVVTNKQNNEVERRFVLNYKSISIFLDNGRLGGYAHHLLESVTVHSKDQSEQKYNLEYYGPASMTSSESNRLYADQWGFYKNSYGGVREPFLHREFESDKYVSSLTTARGYVYPVVSLVRNLINTGSSLDRSTNDQSTVHYFSLKKITYPTGGYSEYEFEPHKFRNPSAVVTGGGQRIKKIKSVAADSEEVTTIFKYGENENGIGVANIHFSKDMFADETHYISYTSTYYRKTIRSYSNKPFCEIDNSMFQVSYPQITTYQVREADGMTNGKTVSRYDIYQQYIIDYLSGTSEISDVHATVDNGYSYPKGIRTYRPGYIPLLTNRSYYNNENIKIREEQYEYGLEHKSNDPDIYYGISLKRKVYFDSYYNVGTSPYDYITSAYDCREYTIERGGRILSKRTITNCDLTGTHPATIVELYEYNTRNQLTVKITKRDCCGMDDLIEEYTYPSSDTELVRRNMLSTVIEKEQIESNNGLTLYNECYHYPNGAVLPDYFAGLYSRVELTYDRYDGKGNLLQCTRLDGTPVSYIWSYNYRYPVAEIVGATYNQVSAALNMNMTALASNKNPSESIINSIKSLKTSLPNAFVTICTYKPLTGMLTATDPSGVTTYYEYDSFNRLKRTYIKENSAEKNIRTYNYHYQSPSSGQNYILARTYTQEDGSHYLDQLQYFDGLGRPIQTVECGVTPDMADLVVYREYDSFDRESNVWLPTVISGNNGAYVQPSTFKAQAIGSNSNDANPYSTITYEVSPLNRVLKRFAPGQDWYNADKAVGTSYKTNISGDALLNCKRYTDASRESPRFGQYGNYDTGTLHVTEVKDENGNTSYEFRNKLDQIILIRQINEGRHYDTYYVYNDYGNLSFVLPPRVQDEGASDGLIYQYKYDWHNRLIAKRIPGCDWDYYIYDTADRLIFSQNGEQRAKGEWTFTIPDALGRVVLSGICTNNFDYMANPLGNSVAKAEYPQNGSGMYEGYNLSGVSLAMGYTILAATYYDTYKYRSLTGFSNTALAYETSGVEAAYLRRYGTDAGIYEHKGLVTGTKVAQLHPDGTIGASYLYTCLYYDIRKRLIQSVSTNHLDGIEKEYIAYNFIDQPVKKTHVHTKNGSGGGRQTEVYAYIYDHAGRLLKITHQLNGGMIVTLAENTYDELGRLKTNKKGGVVNTVTTYTYNVRSWIKSVSSALFSQTLYYNESYGGSAKQYNGNISAMSWKQSSEVNYNGYAFTYDGLSRLTAANYLVNGVSSTHFRTAYMYDKHGNMTSLQRYGKKDVGTGTSSYGPVDDLTMTYVGNQLTQVDDAVGTISFAQSMDFKNYSNAAVEYTYNANGAMTKDLNKGISDIRYNSLNLPRRMDIKSPVAEARNEYTYSASGTKLKVLQKWNPSYSTIPVIGSVINTAALSMSKTTDYVGNFIYENNVLKRILINGGYIENGVYHYYLTDHQGNNRIVVNASGVIVQRNNYYPFGATFGDNTVAEQGKQPYKYNSKELDQMHGLNWYDYSARWKDDWRFMTVDPLAEKYYSTSPYAYCLNNSLRYTDPGGDSVRVYTETQATGHTWISVGEGDDLVVYSYGRYNGTNKGPDGSSNSLANGPGVLLRLTGEEAKAYNEEKAAGGMSVFVVADIADETIVTAMDEKFHSSTITPNKGKYQDAPSAHVVDEYSLINNNCTTVVSDVLNSSGSKVLTGMMYLQTSTFGTWTTVPVQHRFVIPASMQNYLIKMSKPGGTTYRTR</sequence>
<dbReference type="PANTHER" id="PTHR32305">
    <property type="match status" value="1"/>
</dbReference>
<dbReference type="InterPro" id="IPR045619">
    <property type="entry name" value="DUF6443"/>
</dbReference>
<organism evidence="3 4">
    <name type="scientific">Bacteroides cellulosilyticus</name>
    <dbReference type="NCBI Taxonomy" id="246787"/>
    <lineage>
        <taxon>Bacteria</taxon>
        <taxon>Pseudomonadati</taxon>
        <taxon>Bacteroidota</taxon>
        <taxon>Bacteroidia</taxon>
        <taxon>Bacteroidales</taxon>
        <taxon>Bacteroidaceae</taxon>
        <taxon>Bacteroides</taxon>
    </lineage>
</organism>
<evidence type="ECO:0000313" key="3">
    <source>
        <dbReference type="EMBL" id="ALJ60572.1"/>
    </source>
</evidence>
<dbReference type="RefSeq" id="WP_220399910.1">
    <property type="nucleotide sequence ID" value="NZ_CP012801.1"/>
</dbReference>
<evidence type="ECO:0000259" key="2">
    <source>
        <dbReference type="Pfam" id="PF20041"/>
    </source>
</evidence>
<dbReference type="PANTHER" id="PTHR32305:SF15">
    <property type="entry name" value="PROTEIN RHSA-RELATED"/>
    <property type="match status" value="1"/>
</dbReference>